<keyword evidence="2" id="KW-1003">Cell membrane</keyword>
<dbReference type="AlphaFoldDB" id="A0A1B6LLG2"/>
<comment type="subcellular location">
    <subcellularLocation>
        <location evidence="1">Cell membrane</location>
        <topology evidence="1">Multi-pass membrane protein</topology>
    </subcellularLocation>
</comment>
<evidence type="ECO:0000256" key="8">
    <source>
        <dbReference type="ARBA" id="ARBA00023170"/>
    </source>
</evidence>
<organism evidence="10">
    <name type="scientific">Graphocephala atropunctata</name>
    <dbReference type="NCBI Taxonomy" id="36148"/>
    <lineage>
        <taxon>Eukaryota</taxon>
        <taxon>Metazoa</taxon>
        <taxon>Ecdysozoa</taxon>
        <taxon>Arthropoda</taxon>
        <taxon>Hexapoda</taxon>
        <taxon>Insecta</taxon>
        <taxon>Pterygota</taxon>
        <taxon>Neoptera</taxon>
        <taxon>Paraneoptera</taxon>
        <taxon>Hemiptera</taxon>
        <taxon>Auchenorrhyncha</taxon>
        <taxon>Membracoidea</taxon>
        <taxon>Cicadellidae</taxon>
        <taxon>Cicadellinae</taxon>
        <taxon>Cicadellini</taxon>
        <taxon>Graphocephala</taxon>
    </lineage>
</organism>
<evidence type="ECO:0000256" key="3">
    <source>
        <dbReference type="ARBA" id="ARBA00022606"/>
    </source>
</evidence>
<evidence type="ECO:0000256" key="5">
    <source>
        <dbReference type="ARBA" id="ARBA00022725"/>
    </source>
</evidence>
<evidence type="ECO:0008006" key="11">
    <source>
        <dbReference type="Google" id="ProtNLM"/>
    </source>
</evidence>
<dbReference type="Pfam" id="PF02949">
    <property type="entry name" value="7tm_6"/>
    <property type="match status" value="1"/>
</dbReference>
<dbReference type="GO" id="GO:0005886">
    <property type="term" value="C:plasma membrane"/>
    <property type="evidence" value="ECO:0007669"/>
    <property type="project" value="UniProtKB-SubCell"/>
</dbReference>
<dbReference type="GO" id="GO:0005549">
    <property type="term" value="F:odorant binding"/>
    <property type="evidence" value="ECO:0007669"/>
    <property type="project" value="InterPro"/>
</dbReference>
<dbReference type="GO" id="GO:0004984">
    <property type="term" value="F:olfactory receptor activity"/>
    <property type="evidence" value="ECO:0007669"/>
    <property type="project" value="InterPro"/>
</dbReference>
<evidence type="ECO:0000313" key="10">
    <source>
        <dbReference type="EMBL" id="JAT24324.1"/>
    </source>
</evidence>
<keyword evidence="8" id="KW-0675">Receptor</keyword>
<keyword evidence="4" id="KW-0812">Transmembrane</keyword>
<evidence type="ECO:0000256" key="7">
    <source>
        <dbReference type="ARBA" id="ARBA00023136"/>
    </source>
</evidence>
<dbReference type="InterPro" id="IPR004117">
    <property type="entry name" value="7tm6_olfct_rcpt"/>
</dbReference>
<reference evidence="10" key="1">
    <citation type="submission" date="2015-11" db="EMBL/GenBank/DDBJ databases">
        <title>De novo transcriptome assembly of four potential Pierce s Disease insect vectors from Arizona vineyards.</title>
        <authorList>
            <person name="Tassone E.E."/>
        </authorList>
    </citation>
    <scope>NUCLEOTIDE SEQUENCE</scope>
</reference>
<gene>
    <name evidence="10" type="ORF">g.33267</name>
</gene>
<keyword evidence="5" id="KW-0552">Olfaction</keyword>
<dbReference type="PANTHER" id="PTHR21137">
    <property type="entry name" value="ODORANT RECEPTOR"/>
    <property type="match status" value="1"/>
</dbReference>
<dbReference type="GO" id="GO:0007165">
    <property type="term" value="P:signal transduction"/>
    <property type="evidence" value="ECO:0007669"/>
    <property type="project" value="UniProtKB-KW"/>
</dbReference>
<dbReference type="EMBL" id="GEBQ01015653">
    <property type="protein sequence ID" value="JAT24324.1"/>
    <property type="molecule type" value="Transcribed_RNA"/>
</dbReference>
<dbReference type="PANTHER" id="PTHR21137:SF35">
    <property type="entry name" value="ODORANT RECEPTOR 19A-RELATED"/>
    <property type="match status" value="1"/>
</dbReference>
<name>A0A1B6LLG2_9HEMI</name>
<keyword evidence="3" id="KW-0716">Sensory transduction</keyword>
<evidence type="ECO:0000256" key="9">
    <source>
        <dbReference type="ARBA" id="ARBA00023224"/>
    </source>
</evidence>
<evidence type="ECO:0000256" key="4">
    <source>
        <dbReference type="ARBA" id="ARBA00022692"/>
    </source>
</evidence>
<keyword evidence="9" id="KW-0807">Transducer</keyword>
<evidence type="ECO:0000256" key="2">
    <source>
        <dbReference type="ARBA" id="ARBA00022475"/>
    </source>
</evidence>
<keyword evidence="7" id="KW-0472">Membrane</keyword>
<sequence>MRLALAPVSISVTTVTSVGELVLVMLQLWLICWFGQLLTNEGERVRQSCHNSPWTSQHPSYKQTLHVVMTRCNRPLCLTTGLYTVNMKTYSQILQAAYSYLNFLLSTHDRSKFTTSADTY</sequence>
<protein>
    <recommendedName>
        <fullName evidence="11">Odorant receptor</fullName>
    </recommendedName>
</protein>
<keyword evidence="6" id="KW-1133">Transmembrane helix</keyword>
<proteinExistence type="predicted"/>
<accession>A0A1B6LLG2</accession>
<evidence type="ECO:0000256" key="1">
    <source>
        <dbReference type="ARBA" id="ARBA00004651"/>
    </source>
</evidence>
<evidence type="ECO:0000256" key="6">
    <source>
        <dbReference type="ARBA" id="ARBA00022989"/>
    </source>
</evidence>